<dbReference type="SMART" id="SM00855">
    <property type="entry name" value="PGAM"/>
    <property type="match status" value="1"/>
</dbReference>
<evidence type="ECO:0000256" key="2">
    <source>
        <dbReference type="PIRSR" id="PIRSR613078-2"/>
    </source>
</evidence>
<keyword evidence="5" id="KW-1185">Reference proteome</keyword>
<dbReference type="AlphaFoldDB" id="A0A7D7LJV5"/>
<name>A0A7D7LJV5_9NOSO</name>
<evidence type="ECO:0000313" key="5">
    <source>
        <dbReference type="Proteomes" id="UP000514713"/>
    </source>
</evidence>
<gene>
    <name evidence="4" type="ORF">HUN01_32710</name>
</gene>
<dbReference type="CDD" id="cd07067">
    <property type="entry name" value="HP_PGM_like"/>
    <property type="match status" value="1"/>
</dbReference>
<dbReference type="EMBL" id="CP054698">
    <property type="protein sequence ID" value="QMS92129.1"/>
    <property type="molecule type" value="Genomic_DNA"/>
</dbReference>
<feature type="binding site" evidence="2">
    <location>
        <begin position="17"/>
        <end position="24"/>
    </location>
    <ligand>
        <name>substrate</name>
    </ligand>
</feature>
<evidence type="ECO:0000313" key="4">
    <source>
        <dbReference type="EMBL" id="QMS92129.1"/>
    </source>
</evidence>
<dbReference type="PANTHER" id="PTHR48100:SF10">
    <property type="entry name" value="2-CARBOXY-D-ARABINITOL-1-PHOSPHATASE-RELATED"/>
    <property type="match status" value="1"/>
</dbReference>
<dbReference type="SUPFAM" id="SSF53254">
    <property type="entry name" value="Phosphoglycerate mutase-like"/>
    <property type="match status" value="1"/>
</dbReference>
<dbReference type="Gene3D" id="3.40.50.1240">
    <property type="entry name" value="Phosphoglycerate mutase-like"/>
    <property type="match status" value="1"/>
</dbReference>
<dbReference type="PANTHER" id="PTHR48100">
    <property type="entry name" value="BROAD-SPECIFICITY PHOSPHATASE YOR283W-RELATED"/>
    <property type="match status" value="1"/>
</dbReference>
<evidence type="ECO:0000256" key="3">
    <source>
        <dbReference type="PIRSR" id="PIRSR613078-3"/>
    </source>
</evidence>
<dbReference type="InterPro" id="IPR029033">
    <property type="entry name" value="His_PPase_superfam"/>
</dbReference>
<evidence type="ECO:0000256" key="1">
    <source>
        <dbReference type="PIRSR" id="PIRSR613078-1"/>
    </source>
</evidence>
<accession>A0A7D7LJV5</accession>
<feature type="active site" description="Proton donor/acceptor" evidence="1">
    <location>
        <position position="96"/>
    </location>
</feature>
<feature type="active site" description="Tele-phosphohistidine intermediate" evidence="1">
    <location>
        <position position="18"/>
    </location>
</feature>
<proteinExistence type="predicted"/>
<reference evidence="5" key="1">
    <citation type="submission" date="2020-06" db="EMBL/GenBank/DDBJ databases">
        <title>Nostoc edaphicum CCNP1411 genome.</title>
        <authorList>
            <person name="Fidor A."/>
            <person name="Grabski M."/>
            <person name="Gawor J."/>
            <person name="Gromadka R."/>
            <person name="Wegrzyn G."/>
            <person name="Mazur-Marzec H."/>
        </authorList>
    </citation>
    <scope>NUCLEOTIDE SEQUENCE [LARGE SCALE GENOMIC DNA]</scope>
    <source>
        <strain evidence="5">CCNP1411</strain>
    </source>
</reference>
<protein>
    <submittedName>
        <fullName evidence="4">Histidine phosphatase family protein</fullName>
    </submittedName>
</protein>
<dbReference type="InterPro" id="IPR013078">
    <property type="entry name" value="His_Pase_superF_clade-1"/>
</dbReference>
<organism evidence="4 5">
    <name type="scientific">Nostoc edaphicum CCNP1411</name>
    <dbReference type="NCBI Taxonomy" id="1472755"/>
    <lineage>
        <taxon>Bacteria</taxon>
        <taxon>Bacillati</taxon>
        <taxon>Cyanobacteriota</taxon>
        <taxon>Cyanophyceae</taxon>
        <taxon>Nostocales</taxon>
        <taxon>Nostocaceae</taxon>
        <taxon>Nostoc</taxon>
    </lineage>
</organism>
<dbReference type="KEGG" id="ned:HUN01_32710"/>
<dbReference type="PROSITE" id="PS00175">
    <property type="entry name" value="PG_MUTASE"/>
    <property type="match status" value="1"/>
</dbReference>
<feature type="site" description="Transition state stabilizer" evidence="3">
    <location>
        <position position="184"/>
    </location>
</feature>
<dbReference type="Proteomes" id="UP000514713">
    <property type="component" value="Chromosome"/>
</dbReference>
<dbReference type="Pfam" id="PF00300">
    <property type="entry name" value="His_Phos_1"/>
    <property type="match status" value="1"/>
</dbReference>
<dbReference type="InterPro" id="IPR050275">
    <property type="entry name" value="PGM_Phosphatase"/>
</dbReference>
<dbReference type="GO" id="GO:0016791">
    <property type="term" value="F:phosphatase activity"/>
    <property type="evidence" value="ECO:0007669"/>
    <property type="project" value="TreeGrafter"/>
</dbReference>
<dbReference type="InterPro" id="IPR001345">
    <property type="entry name" value="PG/BPGM_mutase_AS"/>
</dbReference>
<sequence>MPHAQCPIPITRVILVRHGQSTYNAQKRYQGSCDDAVLTEKGRSDAYQTGIALRGTELDAIYTSPLRRVQETTVEILEGMEIEEKKRIFTSSHLKEIDIPKWQGLTYKYVQEHFAADYRCWNERPHEFQMAEPQPERELRRGGVAVATSVGQCFPVLDLYDRARQFWQEILPRHVGKTILIVSHSGTIRALISTAIAMKCQQYNVLQQSNCGISILNFPTPGEQQGQLEAMNITTHLSEVIPKLKNGKQGLRLLVVPATGTAPHLIHQLAEHLQTVPIDFSLSSDLDSSQQNAEQLLKYHPTAVQLQVLRQDFPAIWQQNLLSKRAVVQSNEIDLSRPTTGLVVASPSIIKNMLTHVLDTSPQCLQLVPDTLSVIYYPLKSPFPVLQAMNITNQSI</sequence>
<feature type="binding site" evidence="2">
    <location>
        <position position="68"/>
    </location>
    <ligand>
        <name>substrate</name>
    </ligand>
</feature>